<dbReference type="InterPro" id="IPR013783">
    <property type="entry name" value="Ig-like_fold"/>
</dbReference>
<dbReference type="InterPro" id="IPR050991">
    <property type="entry name" value="ECM_Regulatory_Proteins"/>
</dbReference>
<keyword evidence="1" id="KW-0677">Repeat</keyword>
<feature type="domain" description="Fibronectin type-III" evidence="2">
    <location>
        <begin position="751"/>
        <end position="852"/>
    </location>
</feature>
<name>A0A9Q1BSA6_HOLLE</name>
<evidence type="ECO:0000259" key="2">
    <source>
        <dbReference type="PROSITE" id="PS50853"/>
    </source>
</evidence>
<organism evidence="3 4">
    <name type="scientific">Holothuria leucospilota</name>
    <name type="common">Black long sea cucumber</name>
    <name type="synonym">Mertensiothuria leucospilota</name>
    <dbReference type="NCBI Taxonomy" id="206669"/>
    <lineage>
        <taxon>Eukaryota</taxon>
        <taxon>Metazoa</taxon>
        <taxon>Echinodermata</taxon>
        <taxon>Eleutherozoa</taxon>
        <taxon>Echinozoa</taxon>
        <taxon>Holothuroidea</taxon>
        <taxon>Aspidochirotacea</taxon>
        <taxon>Aspidochirotida</taxon>
        <taxon>Holothuriidae</taxon>
        <taxon>Holothuria</taxon>
    </lineage>
</organism>
<keyword evidence="3" id="KW-0675">Receptor</keyword>
<dbReference type="EMBL" id="JAIZAY010000012">
    <property type="protein sequence ID" value="KAJ8031952.1"/>
    <property type="molecule type" value="Genomic_DNA"/>
</dbReference>
<feature type="domain" description="Fibronectin type-III" evidence="2">
    <location>
        <begin position="853"/>
        <end position="960"/>
    </location>
</feature>
<keyword evidence="4" id="KW-1185">Reference proteome</keyword>
<dbReference type="PANTHER" id="PTHR46708">
    <property type="entry name" value="TENASCIN"/>
    <property type="match status" value="1"/>
</dbReference>
<feature type="domain" description="Fibronectin type-III" evidence="2">
    <location>
        <begin position="178"/>
        <end position="271"/>
    </location>
</feature>
<dbReference type="CDD" id="cd00063">
    <property type="entry name" value="FN3"/>
    <property type="match status" value="1"/>
</dbReference>
<comment type="caution">
    <text evidence="3">The sequence shown here is derived from an EMBL/GenBank/DDBJ whole genome shotgun (WGS) entry which is preliminary data.</text>
</comment>
<dbReference type="InterPro" id="IPR036116">
    <property type="entry name" value="FN3_sf"/>
</dbReference>
<dbReference type="Proteomes" id="UP001152320">
    <property type="component" value="Chromosome 12"/>
</dbReference>
<feature type="domain" description="Fibronectin type-III" evidence="2">
    <location>
        <begin position="623"/>
        <end position="714"/>
    </location>
</feature>
<dbReference type="SMART" id="SM00060">
    <property type="entry name" value="FN3"/>
    <property type="match status" value="8"/>
</dbReference>
<dbReference type="SUPFAM" id="SSF49265">
    <property type="entry name" value="Fibronectin type III"/>
    <property type="match status" value="7"/>
</dbReference>
<evidence type="ECO:0000313" key="3">
    <source>
        <dbReference type="EMBL" id="KAJ8031952.1"/>
    </source>
</evidence>
<evidence type="ECO:0000313" key="4">
    <source>
        <dbReference type="Proteomes" id="UP001152320"/>
    </source>
</evidence>
<evidence type="ECO:0000256" key="1">
    <source>
        <dbReference type="ARBA" id="ARBA00022737"/>
    </source>
</evidence>
<dbReference type="OrthoDB" id="10253954at2759"/>
<feature type="domain" description="Fibronectin type-III" evidence="2">
    <location>
        <begin position="440"/>
        <end position="531"/>
    </location>
</feature>
<protein>
    <submittedName>
        <fullName evidence="3">Receptor-type tyrosine-protein phosphatase beta</fullName>
    </submittedName>
</protein>
<dbReference type="Gene3D" id="2.60.40.10">
    <property type="entry name" value="Immunoglobulins"/>
    <property type="match status" value="6"/>
</dbReference>
<dbReference type="PROSITE" id="PS50853">
    <property type="entry name" value="FN3"/>
    <property type="match status" value="6"/>
</dbReference>
<dbReference type="PANTHER" id="PTHR46708:SF2">
    <property type="entry name" value="FIBRONECTIN TYPE-III DOMAIN-CONTAINING PROTEIN"/>
    <property type="match status" value="1"/>
</dbReference>
<sequence>MQKRKRLNYIRVAVLVLMAYLKVSKGQITRRPNGLITTELTGLITVVATTAARTTVATTTVATTTITTVFPTTLEPTTPLPALNSPDNFILADVPSNNTVFTVSWDDVQDSRLAVIYNIIVNTLDGPGIETFSDVTSVYTVTGRTPGQEYNVIVVAVDSDNSREEASDEKTLTLRPNIVENLRRHDSSNTSVTSVWNEPLNSVFDSYSIICSSGTAVPITITKDGTLEASCVDVMPGRLHTITVATVSGSQSNSDYVDIWSKPNTVQSLEGDVVTTNSVSVTWSRPDDHTPSYYYIIDCSEGFADNGNITDGTTTATCSPVTAGRVVTVTVTTYSGLESNADSTMVRAKPNSIDALNEESATIDSVTASWRKPAGIVTQYSISCSPGNPQQPVVRDDGRPSKYRATCENISPPGTECTMTVTSVSDTVAGDSRLIKITTYPIPPVLLEAASTERSISVEWQKPNSVVDYYIIECPKGTASPSNITAIDGTLTASCIGLTSPGDTYNISVQSQSNDKLSDAARVIINALPESVTLMKSPSLVDTVSATWARPMGVFEQFYVQCTPSDNAVPLQDVIQFDPDASLYGADCNVSIPGDLYDMTVVSRSGNKNSSSSTLELRALPEAVDSFTVEEVTTTTVELQWTMKNRCDNGGCVWSSFNVSHIPEFSEQIVPQNERSTTFTSLTPGESYTFTIIVLSEDEESSPVTVVDLTDESLYAEDCSVSIPGDPYDMTVLSRSGNQNSSPSTLELRAWPSNVRSVEITNIEQRVVTIEWERPDGVVTGYNTTIESLEEGRGGGESGGFDGDLIDQKHTATFVDLTPGLEYAITICTKSYDEICITPASISIEALPNKPSAPQDLSLEYEDIHTVRVTFSEPALPNGDITEYIIRYSGVMVGILLFEGSYNQEEIVKLYTPEGNPPYSVTISDLVAGYTYTFRVTAVNGGGEGEVAEDEITLEQLGKFPFHYICAGAYSLSRWIALSVRKK</sequence>
<dbReference type="Pfam" id="PF00041">
    <property type="entry name" value="fn3"/>
    <property type="match status" value="3"/>
</dbReference>
<feature type="domain" description="Fibronectin type-III" evidence="2">
    <location>
        <begin position="85"/>
        <end position="177"/>
    </location>
</feature>
<dbReference type="AlphaFoldDB" id="A0A9Q1BSA6"/>
<accession>A0A9Q1BSA6</accession>
<reference evidence="3" key="1">
    <citation type="submission" date="2021-10" db="EMBL/GenBank/DDBJ databases">
        <title>Tropical sea cucumber genome reveals ecological adaptation and Cuvierian tubules defense mechanism.</title>
        <authorList>
            <person name="Chen T."/>
        </authorList>
    </citation>
    <scope>NUCLEOTIDE SEQUENCE</scope>
    <source>
        <strain evidence="3">Nanhai2018</strain>
        <tissue evidence="3">Muscle</tissue>
    </source>
</reference>
<gene>
    <name evidence="3" type="ORF">HOLleu_25329</name>
</gene>
<dbReference type="InterPro" id="IPR003961">
    <property type="entry name" value="FN3_dom"/>
</dbReference>
<proteinExistence type="predicted"/>